<sequence length="314" mass="34630">MNDPASRQTFAGRSALLIDDSAYMRRLVRSLLRQFGFEVVDEASDGSQALRLVADRIYDVVVCDWMMEPVDGYAFVRSLRQHDIATVRSVPVVMLTAVARHDKVAAARDVGVTEYLVKPVSAGKLKARLVAALTRPRPFVVSDSYIGPDRRRRADAGYQGMRRRFSDALQDQDVEPDAEWINAAKNYPSVLRGEIGRLRAALVDLRGEPAAALEPWRLVHRIAHDLKGQAPTFGHVAAAEIAGSLERLVRPGVQAPETLERCVARRLRAAETHVEALALVLDQGITGRSSETDALAERLNRAVERVHRESLGGG</sequence>
<name>A0A919CRD8_9PROT</name>
<comment type="caution">
    <text evidence="4">The sequence shown here is derived from an EMBL/GenBank/DDBJ whole genome shotgun (WGS) entry which is preliminary data.</text>
</comment>
<organism evidence="4 5">
    <name type="scientific">Thalassobaculum fulvum</name>
    <dbReference type="NCBI Taxonomy" id="1633335"/>
    <lineage>
        <taxon>Bacteria</taxon>
        <taxon>Pseudomonadati</taxon>
        <taxon>Pseudomonadota</taxon>
        <taxon>Alphaproteobacteria</taxon>
        <taxon>Rhodospirillales</taxon>
        <taxon>Thalassobaculaceae</taxon>
        <taxon>Thalassobaculum</taxon>
    </lineage>
</organism>
<dbReference type="PROSITE" id="PS50110">
    <property type="entry name" value="RESPONSE_REGULATORY"/>
    <property type="match status" value="1"/>
</dbReference>
<protein>
    <recommendedName>
        <fullName evidence="3">Response regulatory domain-containing protein</fullName>
    </recommendedName>
</protein>
<dbReference type="GO" id="GO:0004672">
    <property type="term" value="F:protein kinase activity"/>
    <property type="evidence" value="ECO:0007669"/>
    <property type="project" value="UniProtKB-ARBA"/>
</dbReference>
<dbReference type="GO" id="GO:0000160">
    <property type="term" value="P:phosphorelay signal transduction system"/>
    <property type="evidence" value="ECO:0007669"/>
    <property type="project" value="UniProtKB-KW"/>
</dbReference>
<reference evidence="4" key="2">
    <citation type="submission" date="2020-09" db="EMBL/GenBank/DDBJ databases">
        <authorList>
            <person name="Sun Q."/>
            <person name="Kim S."/>
        </authorList>
    </citation>
    <scope>NUCLEOTIDE SEQUENCE</scope>
    <source>
        <strain evidence="4">KCTC 42651</strain>
    </source>
</reference>
<keyword evidence="2" id="KW-0597">Phosphoprotein</keyword>
<proteinExistence type="predicted"/>
<dbReference type="InterPro" id="IPR036641">
    <property type="entry name" value="HPT_dom_sf"/>
</dbReference>
<dbReference type="InterPro" id="IPR008207">
    <property type="entry name" value="Sig_transdc_His_kin_Hpt_dom"/>
</dbReference>
<dbReference type="RefSeq" id="WP_189990844.1">
    <property type="nucleotide sequence ID" value="NZ_BMZS01000006.1"/>
</dbReference>
<dbReference type="Proteomes" id="UP000630353">
    <property type="component" value="Unassembled WGS sequence"/>
</dbReference>
<dbReference type="Gene3D" id="1.20.120.160">
    <property type="entry name" value="HPT domain"/>
    <property type="match status" value="1"/>
</dbReference>
<evidence type="ECO:0000259" key="3">
    <source>
        <dbReference type="PROSITE" id="PS50110"/>
    </source>
</evidence>
<evidence type="ECO:0000256" key="2">
    <source>
        <dbReference type="PROSITE-ProRule" id="PRU00169"/>
    </source>
</evidence>
<dbReference type="SUPFAM" id="SSF52172">
    <property type="entry name" value="CheY-like"/>
    <property type="match status" value="1"/>
</dbReference>
<dbReference type="InterPro" id="IPR011006">
    <property type="entry name" value="CheY-like_superfamily"/>
</dbReference>
<gene>
    <name evidence="4" type="ORF">GCM10017083_29280</name>
</gene>
<dbReference type="AlphaFoldDB" id="A0A919CRD8"/>
<dbReference type="Pfam" id="PF01627">
    <property type="entry name" value="Hpt"/>
    <property type="match status" value="1"/>
</dbReference>
<accession>A0A919CRD8</accession>
<feature type="domain" description="Response regulatory" evidence="3">
    <location>
        <begin position="14"/>
        <end position="133"/>
    </location>
</feature>
<dbReference type="PANTHER" id="PTHR43228">
    <property type="entry name" value="TWO-COMPONENT RESPONSE REGULATOR"/>
    <property type="match status" value="1"/>
</dbReference>
<dbReference type="InterPro" id="IPR001789">
    <property type="entry name" value="Sig_transdc_resp-reg_receiver"/>
</dbReference>
<evidence type="ECO:0000256" key="1">
    <source>
        <dbReference type="ARBA" id="ARBA00023012"/>
    </source>
</evidence>
<reference evidence="4" key="1">
    <citation type="journal article" date="2014" name="Int. J. Syst. Evol. Microbiol.">
        <title>Complete genome sequence of Corynebacterium casei LMG S-19264T (=DSM 44701T), isolated from a smear-ripened cheese.</title>
        <authorList>
            <consortium name="US DOE Joint Genome Institute (JGI-PGF)"/>
            <person name="Walter F."/>
            <person name="Albersmeier A."/>
            <person name="Kalinowski J."/>
            <person name="Ruckert C."/>
        </authorList>
    </citation>
    <scope>NUCLEOTIDE SEQUENCE</scope>
    <source>
        <strain evidence="4">KCTC 42651</strain>
    </source>
</reference>
<dbReference type="EMBL" id="BMZS01000006">
    <property type="protein sequence ID" value="GHD53060.1"/>
    <property type="molecule type" value="Genomic_DNA"/>
</dbReference>
<feature type="modified residue" description="4-aspartylphosphate" evidence="2">
    <location>
        <position position="64"/>
    </location>
</feature>
<evidence type="ECO:0000313" key="5">
    <source>
        <dbReference type="Proteomes" id="UP000630353"/>
    </source>
</evidence>
<dbReference type="SMART" id="SM00448">
    <property type="entry name" value="REC"/>
    <property type="match status" value="1"/>
</dbReference>
<dbReference type="InterPro" id="IPR052048">
    <property type="entry name" value="ST_Response_Regulator"/>
</dbReference>
<dbReference type="Gene3D" id="3.40.50.2300">
    <property type="match status" value="1"/>
</dbReference>
<keyword evidence="5" id="KW-1185">Reference proteome</keyword>
<keyword evidence="1" id="KW-0902">Two-component regulatory system</keyword>
<dbReference type="Pfam" id="PF00072">
    <property type="entry name" value="Response_reg"/>
    <property type="match status" value="1"/>
</dbReference>
<dbReference type="PANTHER" id="PTHR43228:SF1">
    <property type="entry name" value="TWO-COMPONENT RESPONSE REGULATOR ARR22"/>
    <property type="match status" value="1"/>
</dbReference>
<dbReference type="SUPFAM" id="SSF47226">
    <property type="entry name" value="Histidine-containing phosphotransfer domain, HPT domain"/>
    <property type="match status" value="1"/>
</dbReference>
<evidence type="ECO:0000313" key="4">
    <source>
        <dbReference type="EMBL" id="GHD53060.1"/>
    </source>
</evidence>